<protein>
    <submittedName>
        <fullName evidence="2">Uncharacterized protein</fullName>
    </submittedName>
</protein>
<reference evidence="2 3" key="1">
    <citation type="journal article" date="2021" name="Commun. Biol.">
        <title>The genome of Shorea leprosula (Dipterocarpaceae) highlights the ecological relevance of drought in aseasonal tropical rainforests.</title>
        <authorList>
            <person name="Ng K.K.S."/>
            <person name="Kobayashi M.J."/>
            <person name="Fawcett J.A."/>
            <person name="Hatakeyama M."/>
            <person name="Paape T."/>
            <person name="Ng C.H."/>
            <person name="Ang C.C."/>
            <person name="Tnah L.H."/>
            <person name="Lee C.T."/>
            <person name="Nishiyama T."/>
            <person name="Sese J."/>
            <person name="O'Brien M.J."/>
            <person name="Copetti D."/>
            <person name="Mohd Noor M.I."/>
            <person name="Ong R.C."/>
            <person name="Putra M."/>
            <person name="Sireger I.Z."/>
            <person name="Indrioko S."/>
            <person name="Kosugi Y."/>
            <person name="Izuno A."/>
            <person name="Isagi Y."/>
            <person name="Lee S.L."/>
            <person name="Shimizu K.K."/>
        </authorList>
    </citation>
    <scope>NUCLEOTIDE SEQUENCE [LARGE SCALE GENOMIC DNA]</scope>
    <source>
        <strain evidence="2">214</strain>
    </source>
</reference>
<evidence type="ECO:0000313" key="3">
    <source>
        <dbReference type="Proteomes" id="UP001054252"/>
    </source>
</evidence>
<keyword evidence="3" id="KW-1185">Reference proteome</keyword>
<feature type="region of interest" description="Disordered" evidence="1">
    <location>
        <begin position="1"/>
        <end position="87"/>
    </location>
</feature>
<evidence type="ECO:0000256" key="1">
    <source>
        <dbReference type="SAM" id="MobiDB-lite"/>
    </source>
</evidence>
<proteinExistence type="predicted"/>
<dbReference type="AlphaFoldDB" id="A0AAV5MU00"/>
<name>A0AAV5MU00_9ROSI</name>
<sequence length="87" mass="9177">MSHARLAAETKAQQQGQRSRGRRARKSGRDPGAGSVQQGRRGAKGKVQELGAECRSRSVQAQQAGYLGQGCMGAGRRARAGLGKKTN</sequence>
<accession>A0AAV5MU00</accession>
<evidence type="ECO:0000313" key="2">
    <source>
        <dbReference type="EMBL" id="GKV53488.1"/>
    </source>
</evidence>
<organism evidence="2 3">
    <name type="scientific">Rubroshorea leprosula</name>
    <dbReference type="NCBI Taxonomy" id="152421"/>
    <lineage>
        <taxon>Eukaryota</taxon>
        <taxon>Viridiplantae</taxon>
        <taxon>Streptophyta</taxon>
        <taxon>Embryophyta</taxon>
        <taxon>Tracheophyta</taxon>
        <taxon>Spermatophyta</taxon>
        <taxon>Magnoliopsida</taxon>
        <taxon>eudicotyledons</taxon>
        <taxon>Gunneridae</taxon>
        <taxon>Pentapetalae</taxon>
        <taxon>rosids</taxon>
        <taxon>malvids</taxon>
        <taxon>Malvales</taxon>
        <taxon>Dipterocarpaceae</taxon>
        <taxon>Rubroshorea</taxon>
    </lineage>
</organism>
<dbReference type="EMBL" id="BPVZ01001427">
    <property type="protein sequence ID" value="GKV53488.1"/>
    <property type="molecule type" value="Genomic_DNA"/>
</dbReference>
<dbReference type="Proteomes" id="UP001054252">
    <property type="component" value="Unassembled WGS sequence"/>
</dbReference>
<gene>
    <name evidence="2" type="ORF">SLEP1_g60009</name>
</gene>
<comment type="caution">
    <text evidence="2">The sequence shown here is derived from an EMBL/GenBank/DDBJ whole genome shotgun (WGS) entry which is preliminary data.</text>
</comment>